<keyword evidence="5 9" id="KW-1133">Transmembrane helix</keyword>
<dbReference type="CDD" id="cd17321">
    <property type="entry name" value="MFS_MMR_MDR_like"/>
    <property type="match status" value="1"/>
</dbReference>
<dbReference type="RefSeq" id="WP_087930124.1">
    <property type="nucleotide sequence ID" value="NZ_CP021744.1"/>
</dbReference>
<reference evidence="11 12" key="1">
    <citation type="submission" date="2017-06" db="EMBL/GenBank/DDBJ databases">
        <title>Streptomyces albireticuli Genome sequencing and assembly.</title>
        <authorList>
            <person name="Wang Y."/>
            <person name="Du B."/>
            <person name="Ding Y."/>
            <person name="Liu H."/>
            <person name="Hou Q."/>
            <person name="Liu K."/>
            <person name="Yao L."/>
            <person name="Wang C."/>
        </authorList>
    </citation>
    <scope>NUCLEOTIDE SEQUENCE [LARGE SCALE GENOMIC DNA]</scope>
    <source>
        <strain evidence="11 12">MDJK11</strain>
    </source>
</reference>
<keyword evidence="2" id="KW-0813">Transport</keyword>
<dbReference type="GO" id="GO:0022857">
    <property type="term" value="F:transmembrane transporter activity"/>
    <property type="evidence" value="ECO:0007669"/>
    <property type="project" value="InterPro"/>
</dbReference>
<dbReference type="GO" id="GO:0046677">
    <property type="term" value="P:response to antibiotic"/>
    <property type="evidence" value="ECO:0007669"/>
    <property type="project" value="UniProtKB-KW"/>
</dbReference>
<dbReference type="OrthoDB" id="9807274at2"/>
<feature type="transmembrane region" description="Helical" evidence="9">
    <location>
        <begin position="195"/>
        <end position="217"/>
    </location>
</feature>
<protein>
    <recommendedName>
        <fullName evidence="10">Major facilitator superfamily (MFS) profile domain-containing protein</fullName>
    </recommendedName>
</protein>
<feature type="transmembrane region" description="Helical" evidence="9">
    <location>
        <begin position="387"/>
        <end position="412"/>
    </location>
</feature>
<feature type="transmembrane region" description="Helical" evidence="9">
    <location>
        <begin position="40"/>
        <end position="64"/>
    </location>
</feature>
<dbReference type="AlphaFoldDB" id="A0A1Z2LE93"/>
<feature type="transmembrane region" description="Helical" evidence="9">
    <location>
        <begin position="298"/>
        <end position="318"/>
    </location>
</feature>
<feature type="transmembrane region" description="Helical" evidence="9">
    <location>
        <begin position="261"/>
        <end position="278"/>
    </location>
</feature>
<feature type="transmembrane region" description="Helical" evidence="9">
    <location>
        <begin position="338"/>
        <end position="355"/>
    </location>
</feature>
<dbReference type="InterPro" id="IPR020846">
    <property type="entry name" value="MFS_dom"/>
</dbReference>
<evidence type="ECO:0000313" key="11">
    <source>
        <dbReference type="EMBL" id="ARZ72538.1"/>
    </source>
</evidence>
<feature type="region of interest" description="Disordered" evidence="8">
    <location>
        <begin position="1"/>
        <end position="35"/>
    </location>
</feature>
<keyword evidence="6 9" id="KW-0472">Membrane</keyword>
<sequence length="508" mass="51645">MSDHDTQPTPDAGLAPDRSPTAPHHATTTDQPVPGGSRRWATLTLLAVTQFVVVLDSSIVNIALPSLGRSLHMSATGLSWVVNTYLLAFGGLLLLGGRAADLLGRRAVFATGLLLFTLASLTAGLAPDGAILLASRAVQGTAAAIMSPAALSIVTTVFPEGRDRDRALGIWGAVAGSGGAAGVLLGGILTSGPGWPWIFFINVPVGALALLLTPKLIPALPARPGRRSFDLAGATTVTGGLVASVLGLVSSSSHGWTSPRTLGPLAIGALLLVAFVAVERRAAQPLLPPHMLRRRTVATANTVMLMTGGVIVSLFYFLALHMQQVLEYSPLRSGLAQLPLNVALIVAAACASRLLARAGAPVVLTSGLLLLASGLLWLAAAPVDGSFLVTLLGPLVLIGAGIGLALAPVNVIAYSGVPPHETGLAGGLVNTSQQTGGALFLAVLTTLAASRTQHLLPGTSRTHALAGGYHWAFAAAAALAVLAAAITTLALARRERPPLHGLGAEQPS</sequence>
<dbReference type="PANTHER" id="PTHR42718">
    <property type="entry name" value="MAJOR FACILITATOR SUPERFAMILY MULTIDRUG TRANSPORTER MFSC"/>
    <property type="match status" value="1"/>
</dbReference>
<gene>
    <name evidence="11" type="ORF">SMD11_6962</name>
</gene>
<evidence type="ECO:0000256" key="8">
    <source>
        <dbReference type="SAM" id="MobiDB-lite"/>
    </source>
</evidence>
<comment type="subcellular location">
    <subcellularLocation>
        <location evidence="1">Cell membrane</location>
        <topology evidence="1">Multi-pass membrane protein</topology>
    </subcellularLocation>
</comment>
<feature type="domain" description="Major facilitator superfamily (MFS) profile" evidence="10">
    <location>
        <begin position="42"/>
        <end position="495"/>
    </location>
</feature>
<evidence type="ECO:0000256" key="6">
    <source>
        <dbReference type="ARBA" id="ARBA00023136"/>
    </source>
</evidence>
<dbReference type="PROSITE" id="PS00216">
    <property type="entry name" value="SUGAR_TRANSPORT_1"/>
    <property type="match status" value="1"/>
</dbReference>
<feature type="transmembrane region" description="Helical" evidence="9">
    <location>
        <begin position="362"/>
        <end position="381"/>
    </location>
</feature>
<feature type="transmembrane region" description="Helical" evidence="9">
    <location>
        <begin position="76"/>
        <end position="95"/>
    </location>
</feature>
<feature type="transmembrane region" description="Helical" evidence="9">
    <location>
        <begin position="107"/>
        <end position="126"/>
    </location>
</feature>
<keyword evidence="4 9" id="KW-0812">Transmembrane</keyword>
<feature type="transmembrane region" description="Helical" evidence="9">
    <location>
        <begin position="170"/>
        <end position="189"/>
    </location>
</feature>
<keyword evidence="7" id="KW-0046">Antibiotic resistance</keyword>
<evidence type="ECO:0000313" key="12">
    <source>
        <dbReference type="Proteomes" id="UP000195755"/>
    </source>
</evidence>
<feature type="transmembrane region" description="Helical" evidence="9">
    <location>
        <begin position="138"/>
        <end position="158"/>
    </location>
</feature>
<keyword evidence="3" id="KW-1003">Cell membrane</keyword>
<dbReference type="InterPro" id="IPR011701">
    <property type="entry name" value="MFS"/>
</dbReference>
<dbReference type="GO" id="GO:0005886">
    <property type="term" value="C:plasma membrane"/>
    <property type="evidence" value="ECO:0007669"/>
    <property type="project" value="UniProtKB-SubCell"/>
</dbReference>
<dbReference type="PROSITE" id="PS50850">
    <property type="entry name" value="MFS"/>
    <property type="match status" value="1"/>
</dbReference>
<evidence type="ECO:0000256" key="9">
    <source>
        <dbReference type="SAM" id="Phobius"/>
    </source>
</evidence>
<evidence type="ECO:0000256" key="5">
    <source>
        <dbReference type="ARBA" id="ARBA00022989"/>
    </source>
</evidence>
<evidence type="ECO:0000256" key="7">
    <source>
        <dbReference type="ARBA" id="ARBA00023251"/>
    </source>
</evidence>
<evidence type="ECO:0000256" key="4">
    <source>
        <dbReference type="ARBA" id="ARBA00022692"/>
    </source>
</evidence>
<name>A0A1Z2LE93_9ACTN</name>
<dbReference type="EMBL" id="CP021744">
    <property type="protein sequence ID" value="ARZ72538.1"/>
    <property type="molecule type" value="Genomic_DNA"/>
</dbReference>
<organism evidence="11 12">
    <name type="scientific">Streptomyces albireticuli</name>
    <dbReference type="NCBI Taxonomy" id="1940"/>
    <lineage>
        <taxon>Bacteria</taxon>
        <taxon>Bacillati</taxon>
        <taxon>Actinomycetota</taxon>
        <taxon>Actinomycetes</taxon>
        <taxon>Kitasatosporales</taxon>
        <taxon>Streptomycetaceae</taxon>
        <taxon>Streptomyces</taxon>
    </lineage>
</organism>
<dbReference type="Pfam" id="PF07690">
    <property type="entry name" value="MFS_1"/>
    <property type="match status" value="1"/>
</dbReference>
<feature type="transmembrane region" description="Helical" evidence="9">
    <location>
        <begin position="424"/>
        <end position="449"/>
    </location>
</feature>
<dbReference type="Gene3D" id="1.20.1720.10">
    <property type="entry name" value="Multidrug resistance protein D"/>
    <property type="match status" value="1"/>
</dbReference>
<feature type="transmembrane region" description="Helical" evidence="9">
    <location>
        <begin position="229"/>
        <end position="249"/>
    </location>
</feature>
<evidence type="ECO:0000256" key="1">
    <source>
        <dbReference type="ARBA" id="ARBA00004651"/>
    </source>
</evidence>
<dbReference type="KEGG" id="salj:SMD11_6962"/>
<dbReference type="SUPFAM" id="SSF103473">
    <property type="entry name" value="MFS general substrate transporter"/>
    <property type="match status" value="1"/>
</dbReference>
<feature type="transmembrane region" description="Helical" evidence="9">
    <location>
        <begin position="469"/>
        <end position="492"/>
    </location>
</feature>
<dbReference type="InterPro" id="IPR005829">
    <property type="entry name" value="Sugar_transporter_CS"/>
</dbReference>
<accession>A0A1Z2LE93</accession>
<evidence type="ECO:0000259" key="10">
    <source>
        <dbReference type="PROSITE" id="PS50850"/>
    </source>
</evidence>
<dbReference type="Gene3D" id="1.20.1250.20">
    <property type="entry name" value="MFS general substrate transporter like domains"/>
    <property type="match status" value="1"/>
</dbReference>
<evidence type="ECO:0000256" key="3">
    <source>
        <dbReference type="ARBA" id="ARBA00022475"/>
    </source>
</evidence>
<proteinExistence type="predicted"/>
<dbReference type="Proteomes" id="UP000195755">
    <property type="component" value="Chromosome"/>
</dbReference>
<evidence type="ECO:0000256" key="2">
    <source>
        <dbReference type="ARBA" id="ARBA00022448"/>
    </source>
</evidence>
<dbReference type="InterPro" id="IPR036259">
    <property type="entry name" value="MFS_trans_sf"/>
</dbReference>
<dbReference type="PANTHER" id="PTHR42718:SF46">
    <property type="entry name" value="BLR6921 PROTEIN"/>
    <property type="match status" value="1"/>
</dbReference>